<proteinExistence type="predicted"/>
<organism evidence="2 3">
    <name type="scientific">Chryseobacterium indoltheticum</name>
    <dbReference type="NCBI Taxonomy" id="254"/>
    <lineage>
        <taxon>Bacteria</taxon>
        <taxon>Pseudomonadati</taxon>
        <taxon>Bacteroidota</taxon>
        <taxon>Flavobacteriia</taxon>
        <taxon>Flavobacteriales</taxon>
        <taxon>Weeksellaceae</taxon>
        <taxon>Chryseobacterium group</taxon>
        <taxon>Chryseobacterium</taxon>
    </lineage>
</organism>
<keyword evidence="1" id="KW-0472">Membrane</keyword>
<dbReference type="STRING" id="254.SAMN05421682_102259"/>
<name>A0A381FA65_9FLAO</name>
<accession>A0A381FA65</accession>
<dbReference type="InterPro" id="IPR029021">
    <property type="entry name" value="Prot-tyrosine_phosphatase-like"/>
</dbReference>
<dbReference type="InterPro" id="IPR026893">
    <property type="entry name" value="Tyr/Ser_Pase_IphP-type"/>
</dbReference>
<gene>
    <name evidence="2" type="primary">iphP_1</name>
    <name evidence="2" type="ORF">NCTC13532_00326</name>
</gene>
<dbReference type="GO" id="GO:0004725">
    <property type="term" value="F:protein tyrosine phosphatase activity"/>
    <property type="evidence" value="ECO:0007669"/>
    <property type="project" value="UniProtKB-EC"/>
</dbReference>
<protein>
    <submittedName>
        <fullName evidence="2">Tyrosine-protein phosphatase</fullName>
        <ecNumber evidence="2">3.1.3.48</ecNumber>
    </submittedName>
</protein>
<evidence type="ECO:0000256" key="1">
    <source>
        <dbReference type="SAM" id="Phobius"/>
    </source>
</evidence>
<reference evidence="2 3" key="1">
    <citation type="submission" date="2018-06" db="EMBL/GenBank/DDBJ databases">
        <authorList>
            <consortium name="Pathogen Informatics"/>
            <person name="Doyle S."/>
        </authorList>
    </citation>
    <scope>NUCLEOTIDE SEQUENCE [LARGE SCALE GENOMIC DNA]</scope>
    <source>
        <strain evidence="2 3">NCTC13532</strain>
    </source>
</reference>
<dbReference type="SUPFAM" id="SSF52799">
    <property type="entry name" value="(Phosphotyrosine protein) phosphatases II"/>
    <property type="match status" value="1"/>
</dbReference>
<dbReference type="EMBL" id="UFVR01000004">
    <property type="protein sequence ID" value="SUX43479.1"/>
    <property type="molecule type" value="Genomic_DNA"/>
</dbReference>
<dbReference type="PROSITE" id="PS00383">
    <property type="entry name" value="TYR_PHOSPHATASE_1"/>
    <property type="match status" value="1"/>
</dbReference>
<dbReference type="EC" id="3.1.3.48" evidence="2"/>
<keyword evidence="1" id="KW-0812">Transmembrane</keyword>
<dbReference type="AlphaFoldDB" id="A0A381FA65"/>
<dbReference type="Gene3D" id="3.90.190.10">
    <property type="entry name" value="Protein tyrosine phosphatase superfamily"/>
    <property type="match status" value="1"/>
</dbReference>
<dbReference type="Proteomes" id="UP000254282">
    <property type="component" value="Unassembled WGS sequence"/>
</dbReference>
<evidence type="ECO:0000313" key="2">
    <source>
        <dbReference type="EMBL" id="SUX43479.1"/>
    </source>
</evidence>
<dbReference type="Pfam" id="PF13350">
    <property type="entry name" value="Y_phosphatase3"/>
    <property type="match status" value="1"/>
</dbReference>
<dbReference type="InterPro" id="IPR016130">
    <property type="entry name" value="Tyr_Pase_AS"/>
</dbReference>
<feature type="transmembrane region" description="Helical" evidence="1">
    <location>
        <begin position="20"/>
        <end position="42"/>
    </location>
</feature>
<keyword evidence="1" id="KW-1133">Transmembrane helix</keyword>
<sequence length="295" mass="33420">MNGTEAEGNWEFAGKYFNLIYMKKIVFTLAVIAFGTTANAQIKDSLKRVVKMENAYNFRDTGGYKTADGKEVVLGKVFRSDAIDKLSDKDLKTFKDRKITTVVDFRGMEEAKKAQDRLPENTNYLLCPAGSNNLPTAQDMVKFLKDKNFLFDMYGEGGLPYFGERYRSLFVQLLTLKPNEALLFHCTGGRDRTGMASALFLKILGVPQEVIEDDYVASNFYLAKNPTMKNMYSGLSKMAGMSEAEIKTQMELRPELIRNFFGAINKKYGSVENFFQVEMGIGPREIAVLRQKYTK</sequence>
<keyword evidence="2" id="KW-0378">Hydrolase</keyword>
<evidence type="ECO:0000313" key="3">
    <source>
        <dbReference type="Proteomes" id="UP000254282"/>
    </source>
</evidence>